<feature type="domain" description="Pirin C-terminal" evidence="5">
    <location>
        <begin position="177"/>
        <end position="298"/>
    </location>
</feature>
<dbReference type="PIRSF" id="PIRSF006232">
    <property type="entry name" value="Pirin"/>
    <property type="match status" value="1"/>
</dbReference>
<evidence type="ECO:0000259" key="5">
    <source>
        <dbReference type="Pfam" id="PF05726"/>
    </source>
</evidence>
<name>A0A2G1QUJ4_9HYPH</name>
<sequence>MSIRPIRQISGTRPTLEGAGVHLHRVFGFGDPSLTDPFLMMDDFRNDRPEEYAAGFPWHPHRGIETITYVLAGTVDHADSLGNAGTLGAGSVQWMTAGSGILHQEMPKGDAFGRMHGFQLWANLPADRKMTSPRYQDIQAKEIPEVIDDDGTKVRVVVGEFWGKTGPVDGIAADPQYLDITVPAGKRKTFKVDTYRNAFAYIFEGSATFRDASRPFGVLVEKEVAGEEVHVRDMSGNRTLVIFDTGDEVTVQAGEKGVRFLLVSGKPIREPVAWHGPIVMNTQEELAQAFRELHNGSFIREGARFE</sequence>
<dbReference type="Gene3D" id="2.60.120.10">
    <property type="entry name" value="Jelly Rolls"/>
    <property type="match status" value="2"/>
</dbReference>
<accession>A0A2G1QUJ4</accession>
<feature type="binding site" evidence="2">
    <location>
        <position position="105"/>
    </location>
    <ligand>
        <name>Fe cation</name>
        <dbReference type="ChEBI" id="CHEBI:24875"/>
    </ligand>
</feature>
<dbReference type="PANTHER" id="PTHR13903:SF8">
    <property type="entry name" value="PIRIN"/>
    <property type="match status" value="1"/>
</dbReference>
<comment type="similarity">
    <text evidence="1 3">Belongs to the pirin family.</text>
</comment>
<evidence type="ECO:0000259" key="4">
    <source>
        <dbReference type="Pfam" id="PF02678"/>
    </source>
</evidence>
<proteinExistence type="inferred from homology"/>
<evidence type="ECO:0008006" key="8">
    <source>
        <dbReference type="Google" id="ProtNLM"/>
    </source>
</evidence>
<dbReference type="Pfam" id="PF05726">
    <property type="entry name" value="Pirin_C"/>
    <property type="match status" value="1"/>
</dbReference>
<dbReference type="InterPro" id="IPR003829">
    <property type="entry name" value="Pirin_N_dom"/>
</dbReference>
<dbReference type="OrthoDB" id="9780903at2"/>
<feature type="binding site" evidence="2">
    <location>
        <position position="61"/>
    </location>
    <ligand>
        <name>Fe cation</name>
        <dbReference type="ChEBI" id="CHEBI:24875"/>
    </ligand>
</feature>
<dbReference type="SUPFAM" id="SSF51182">
    <property type="entry name" value="RmlC-like cupins"/>
    <property type="match status" value="1"/>
</dbReference>
<comment type="caution">
    <text evidence="6">The sequence shown here is derived from an EMBL/GenBank/DDBJ whole genome shotgun (WGS) entry which is preliminary data.</text>
</comment>
<dbReference type="EMBL" id="PDVP01000001">
    <property type="protein sequence ID" value="PHP69161.1"/>
    <property type="molecule type" value="Genomic_DNA"/>
</dbReference>
<evidence type="ECO:0000313" key="7">
    <source>
        <dbReference type="Proteomes" id="UP000221168"/>
    </source>
</evidence>
<comment type="cofactor">
    <cofactor evidence="2">
        <name>Fe cation</name>
        <dbReference type="ChEBI" id="CHEBI:24875"/>
    </cofactor>
    <text evidence="2">Binds 1 Fe cation per subunit.</text>
</comment>
<dbReference type="AlphaFoldDB" id="A0A2G1QUJ4"/>
<evidence type="ECO:0000256" key="1">
    <source>
        <dbReference type="ARBA" id="ARBA00008416"/>
    </source>
</evidence>
<feature type="domain" description="Pirin N-terminal" evidence="4">
    <location>
        <begin position="23"/>
        <end position="121"/>
    </location>
</feature>
<dbReference type="InterPro" id="IPR014710">
    <property type="entry name" value="RmlC-like_jellyroll"/>
</dbReference>
<dbReference type="CDD" id="cd02247">
    <property type="entry name" value="cupin_pirin_C"/>
    <property type="match status" value="1"/>
</dbReference>
<dbReference type="PANTHER" id="PTHR13903">
    <property type="entry name" value="PIRIN-RELATED"/>
    <property type="match status" value="1"/>
</dbReference>
<dbReference type="InterPro" id="IPR011051">
    <property type="entry name" value="RmlC_Cupin_sf"/>
</dbReference>
<evidence type="ECO:0000256" key="2">
    <source>
        <dbReference type="PIRSR" id="PIRSR006232-1"/>
    </source>
</evidence>
<protein>
    <recommendedName>
        <fullName evidence="8">Pirin</fullName>
    </recommendedName>
</protein>
<keyword evidence="7" id="KW-1185">Reference proteome</keyword>
<feature type="binding site" evidence="2">
    <location>
        <position position="59"/>
    </location>
    <ligand>
        <name>Fe cation</name>
        <dbReference type="ChEBI" id="CHEBI:24875"/>
    </ligand>
</feature>
<feature type="binding site" evidence="2">
    <location>
        <position position="103"/>
    </location>
    <ligand>
        <name>Fe cation</name>
        <dbReference type="ChEBI" id="CHEBI:24875"/>
    </ligand>
</feature>
<dbReference type="Proteomes" id="UP000221168">
    <property type="component" value="Unassembled WGS sequence"/>
</dbReference>
<keyword evidence="2" id="KW-0479">Metal-binding</keyword>
<keyword evidence="2" id="KW-0408">Iron</keyword>
<gene>
    <name evidence="6" type="ORF">CSC94_02135</name>
</gene>
<dbReference type="RefSeq" id="WP_099303957.1">
    <property type="nucleotide sequence ID" value="NZ_PDVP01000001.1"/>
</dbReference>
<dbReference type="GO" id="GO:0046872">
    <property type="term" value="F:metal ion binding"/>
    <property type="evidence" value="ECO:0007669"/>
    <property type="project" value="UniProtKB-KW"/>
</dbReference>
<dbReference type="Pfam" id="PF02678">
    <property type="entry name" value="Pirin"/>
    <property type="match status" value="1"/>
</dbReference>
<reference evidence="6 7" key="1">
    <citation type="submission" date="2017-10" db="EMBL/GenBank/DDBJ databases">
        <title>Sedimentibacterium mangrovi gen. nov., sp. nov., a novel member of family Phyllobacteriacea isolated from mangrove sediment.</title>
        <authorList>
            <person name="Liao H."/>
            <person name="Tian Y."/>
        </authorList>
    </citation>
    <scope>NUCLEOTIDE SEQUENCE [LARGE SCALE GENOMIC DNA]</scope>
    <source>
        <strain evidence="6 7">X9-2-2</strain>
    </source>
</reference>
<dbReference type="CDD" id="cd02909">
    <property type="entry name" value="cupin_pirin_N"/>
    <property type="match status" value="1"/>
</dbReference>
<evidence type="ECO:0000313" key="6">
    <source>
        <dbReference type="EMBL" id="PHP69161.1"/>
    </source>
</evidence>
<dbReference type="InterPro" id="IPR012093">
    <property type="entry name" value="Pirin"/>
</dbReference>
<evidence type="ECO:0000256" key="3">
    <source>
        <dbReference type="RuleBase" id="RU003457"/>
    </source>
</evidence>
<organism evidence="6 7">
    <name type="scientific">Zhengella mangrovi</name>
    <dbReference type="NCBI Taxonomy" id="1982044"/>
    <lineage>
        <taxon>Bacteria</taxon>
        <taxon>Pseudomonadati</taxon>
        <taxon>Pseudomonadota</taxon>
        <taxon>Alphaproteobacteria</taxon>
        <taxon>Hyphomicrobiales</taxon>
        <taxon>Notoacmeibacteraceae</taxon>
        <taxon>Zhengella</taxon>
    </lineage>
</organism>
<dbReference type="InterPro" id="IPR008778">
    <property type="entry name" value="Pirin_C_dom"/>
</dbReference>